<evidence type="ECO:0000313" key="2">
    <source>
        <dbReference type="EMBL" id="MFM9649831.1"/>
    </source>
</evidence>
<dbReference type="EMBL" id="JBJVNE010000014">
    <property type="protein sequence ID" value="MFM9649831.1"/>
    <property type="molecule type" value="Genomic_DNA"/>
</dbReference>
<dbReference type="Proteomes" id="UP001631993">
    <property type="component" value="Unassembled WGS sequence"/>
</dbReference>
<protein>
    <submittedName>
        <fullName evidence="2">Uncharacterized protein</fullName>
    </submittedName>
</protein>
<keyword evidence="1" id="KW-0472">Membrane</keyword>
<evidence type="ECO:0000256" key="1">
    <source>
        <dbReference type="SAM" id="Phobius"/>
    </source>
</evidence>
<evidence type="ECO:0000313" key="3">
    <source>
        <dbReference type="Proteomes" id="UP001631993"/>
    </source>
</evidence>
<feature type="transmembrane region" description="Helical" evidence="1">
    <location>
        <begin position="27"/>
        <end position="46"/>
    </location>
</feature>
<sequence>MLLLALCVAAVIPGLITGWLIHRRHGWQLAALAAAGVTLAMPFLLLSAFVVFPPLGFALGAASALAALSAFDDGRIWTGVALAGAAGVAFSCAGWAAW</sequence>
<comment type="caution">
    <text evidence="2">The sequence shown here is derived from an EMBL/GenBank/DDBJ whole genome shotgun (WGS) entry which is preliminary data.</text>
</comment>
<feature type="transmembrane region" description="Helical" evidence="1">
    <location>
        <begin position="51"/>
        <end position="70"/>
    </location>
</feature>
<proteinExistence type="predicted"/>
<keyword evidence="1" id="KW-0812">Transmembrane</keyword>
<feature type="transmembrane region" description="Helical" evidence="1">
    <location>
        <begin position="76"/>
        <end position="97"/>
    </location>
</feature>
<accession>A0ABW9IMW6</accession>
<name>A0ABW9IMW6_STRGJ</name>
<gene>
    <name evidence="2" type="ORF">ACKI1S_27245</name>
</gene>
<keyword evidence="1" id="KW-1133">Transmembrane helix</keyword>
<organism evidence="2 3">
    <name type="scientific">Streptomyces galilaeus</name>
    <dbReference type="NCBI Taxonomy" id="33899"/>
    <lineage>
        <taxon>Bacteria</taxon>
        <taxon>Bacillati</taxon>
        <taxon>Actinomycetota</taxon>
        <taxon>Actinomycetes</taxon>
        <taxon>Kitasatosporales</taxon>
        <taxon>Streptomycetaceae</taxon>
        <taxon>Streptomyces</taxon>
    </lineage>
</organism>
<keyword evidence="3" id="KW-1185">Reference proteome</keyword>
<dbReference type="RefSeq" id="WP_369279773.1">
    <property type="nucleotide sequence ID" value="NZ_JBJVMW010000010.1"/>
</dbReference>
<reference evidence="2 3" key="1">
    <citation type="submission" date="2024-12" db="EMBL/GenBank/DDBJ databases">
        <title>Forecasting of Potato common scab and diversities of Pathogenic streptomyces spp. in china.</title>
        <authorList>
            <person name="Handique U."/>
            <person name="Wu J."/>
        </authorList>
    </citation>
    <scope>NUCLEOTIDE SEQUENCE [LARGE SCALE GENOMIC DNA]</scope>
    <source>
        <strain evidence="2 3">ZRIMU1585</strain>
    </source>
</reference>